<dbReference type="PROSITE" id="PS50802">
    <property type="entry name" value="OTU"/>
    <property type="match status" value="1"/>
</dbReference>
<reference evidence="16" key="1">
    <citation type="submission" date="2020-11" db="EMBL/GenBank/DDBJ databases">
        <authorList>
            <person name="Tran Van P."/>
        </authorList>
    </citation>
    <scope>NUCLEOTIDE SEQUENCE</scope>
</reference>
<dbReference type="PANTHER" id="PTHR12419:SF7">
    <property type="entry name" value="OTU DOMAIN-CONTAINING PROTEIN 3"/>
    <property type="match status" value="1"/>
</dbReference>
<keyword evidence="10" id="KW-0007">Acetylation</keyword>
<comment type="catalytic activity">
    <reaction evidence="1">
        <text>Thiol-dependent hydrolysis of ester, thioester, amide, peptide and isopeptide bonds formed by the C-terminal Gly of ubiquitin (a 76-residue protein attached to proteins as an intracellular targeting signal).</text>
        <dbReference type="EC" id="3.4.19.12"/>
    </reaction>
</comment>
<dbReference type="SUPFAM" id="SSF54001">
    <property type="entry name" value="Cysteine proteinases"/>
    <property type="match status" value="1"/>
</dbReference>
<name>A0A7R8XD85_9CRUS</name>
<keyword evidence="9" id="KW-0788">Thiol protease</keyword>
<feature type="region of interest" description="Disordered" evidence="14">
    <location>
        <begin position="321"/>
        <end position="352"/>
    </location>
</feature>
<dbReference type="EMBL" id="CAJPEV010001729">
    <property type="protein sequence ID" value="CAG0894070.1"/>
    <property type="molecule type" value="Genomic_DNA"/>
</dbReference>
<evidence type="ECO:0000256" key="5">
    <source>
        <dbReference type="ARBA" id="ARBA00022490"/>
    </source>
</evidence>
<dbReference type="Proteomes" id="UP000677054">
    <property type="component" value="Unassembled WGS sequence"/>
</dbReference>
<evidence type="ECO:0000256" key="3">
    <source>
        <dbReference type="ARBA" id="ARBA00004496"/>
    </source>
</evidence>
<evidence type="ECO:0000256" key="10">
    <source>
        <dbReference type="ARBA" id="ARBA00022990"/>
    </source>
</evidence>
<keyword evidence="8" id="KW-0378">Hydrolase</keyword>
<evidence type="ECO:0000256" key="9">
    <source>
        <dbReference type="ARBA" id="ARBA00022807"/>
    </source>
</evidence>
<dbReference type="OrthoDB" id="415023at2759"/>
<dbReference type="InterPro" id="IPR003323">
    <property type="entry name" value="OTU_dom"/>
</dbReference>
<dbReference type="GO" id="GO:0006508">
    <property type="term" value="P:proteolysis"/>
    <property type="evidence" value="ECO:0007669"/>
    <property type="project" value="UniProtKB-KW"/>
</dbReference>
<keyword evidence="7" id="KW-0833">Ubl conjugation pathway</keyword>
<keyword evidence="17" id="KW-1185">Reference proteome</keyword>
<keyword evidence="11" id="KW-0539">Nucleus</keyword>
<dbReference type="AlphaFoldDB" id="A0A7R8XD85"/>
<dbReference type="EMBL" id="LR901246">
    <property type="protein sequence ID" value="CAD7248164.1"/>
    <property type="molecule type" value="Genomic_DNA"/>
</dbReference>
<dbReference type="GO" id="GO:0005634">
    <property type="term" value="C:nucleus"/>
    <property type="evidence" value="ECO:0007669"/>
    <property type="project" value="UniProtKB-SubCell"/>
</dbReference>
<evidence type="ECO:0000256" key="13">
    <source>
        <dbReference type="ARBA" id="ARBA00074859"/>
    </source>
</evidence>
<dbReference type="InterPro" id="IPR038765">
    <property type="entry name" value="Papain-like_cys_pep_sf"/>
</dbReference>
<comment type="function">
    <text evidence="12">Deubiquitinating enzyme that hydrolyzes 'Lys-6'- and 'Lys-11'-linked polyubiquitin. Also hydrolyzes heterotypic (mixed and branched) and homotypic chains. Important regulator of energy metabolism. Glucose and fatty acids trigger its nuclear translocation by CBP-dependent acetylation. In the nucleus, deubiquitinates and stabilizes the nuclear receptor PPARD regulating the expression of various genes involved in glucose and lipid metabolism and oxidative phosphorylation. Also acts as a negative regulator of the ribosome quality control (RQC) by mediating deubiquitination of 40S ribosomal proteins RPS10/eS10 and RPS20/uS10, thereby antagonizing ZNF598-mediated 40S ubiquitination.</text>
</comment>
<dbReference type="GO" id="GO:0005737">
    <property type="term" value="C:cytoplasm"/>
    <property type="evidence" value="ECO:0007669"/>
    <property type="project" value="UniProtKB-SubCell"/>
</dbReference>
<comment type="subcellular location">
    <subcellularLocation>
        <location evidence="3">Cytoplasm</location>
    </subcellularLocation>
    <subcellularLocation>
        <location evidence="2">Nucleus</location>
    </subcellularLocation>
</comment>
<evidence type="ECO:0000313" key="16">
    <source>
        <dbReference type="EMBL" id="CAD7248164.1"/>
    </source>
</evidence>
<dbReference type="EC" id="3.4.19.12" evidence="4"/>
<proteinExistence type="predicted"/>
<feature type="compositionally biased region" description="Basic and acidic residues" evidence="14">
    <location>
        <begin position="339"/>
        <end position="352"/>
    </location>
</feature>
<evidence type="ECO:0000256" key="12">
    <source>
        <dbReference type="ARBA" id="ARBA00059041"/>
    </source>
</evidence>
<dbReference type="CDD" id="cd22770">
    <property type="entry name" value="OTU_OTUD3"/>
    <property type="match status" value="1"/>
</dbReference>
<evidence type="ECO:0000256" key="7">
    <source>
        <dbReference type="ARBA" id="ARBA00022786"/>
    </source>
</evidence>
<evidence type="ECO:0000256" key="8">
    <source>
        <dbReference type="ARBA" id="ARBA00022801"/>
    </source>
</evidence>
<evidence type="ECO:0000256" key="14">
    <source>
        <dbReference type="SAM" id="MobiDB-lite"/>
    </source>
</evidence>
<keyword evidence="5" id="KW-0963">Cytoplasm</keyword>
<evidence type="ECO:0000256" key="2">
    <source>
        <dbReference type="ARBA" id="ARBA00004123"/>
    </source>
</evidence>
<evidence type="ECO:0000256" key="11">
    <source>
        <dbReference type="ARBA" id="ARBA00023242"/>
    </source>
</evidence>
<keyword evidence="6" id="KW-0645">Protease</keyword>
<dbReference type="GO" id="GO:0004843">
    <property type="term" value="F:cysteine-type deubiquitinase activity"/>
    <property type="evidence" value="ECO:0007669"/>
    <property type="project" value="UniProtKB-EC"/>
</dbReference>
<protein>
    <recommendedName>
        <fullName evidence="13">OTU domain-containing protein 3</fullName>
        <ecNumber evidence="4">3.4.19.12</ecNumber>
    </recommendedName>
</protein>
<feature type="region of interest" description="Disordered" evidence="14">
    <location>
        <begin position="275"/>
        <end position="295"/>
    </location>
</feature>
<feature type="region of interest" description="Disordered" evidence="14">
    <location>
        <begin position="1"/>
        <end position="21"/>
    </location>
</feature>
<dbReference type="InterPro" id="IPR050704">
    <property type="entry name" value="Peptidase_C85-like"/>
</dbReference>
<accession>A0A7R8XD85</accession>
<gene>
    <name evidence="16" type="ORF">DSTB1V02_LOCUS7985</name>
</gene>
<evidence type="ECO:0000256" key="1">
    <source>
        <dbReference type="ARBA" id="ARBA00000707"/>
    </source>
</evidence>
<dbReference type="Pfam" id="PF02338">
    <property type="entry name" value="OTU"/>
    <property type="match status" value="1"/>
</dbReference>
<dbReference type="FunFam" id="3.90.70.80:FF:000005">
    <property type="entry name" value="OTU domain-containing protein 3"/>
    <property type="match status" value="1"/>
</dbReference>
<dbReference type="Gene3D" id="3.90.70.80">
    <property type="match status" value="1"/>
</dbReference>
<dbReference type="PANTHER" id="PTHR12419">
    <property type="entry name" value="OTU DOMAIN CONTAINING PROTEIN"/>
    <property type="match status" value="1"/>
</dbReference>
<dbReference type="GO" id="GO:0016579">
    <property type="term" value="P:protein deubiquitination"/>
    <property type="evidence" value="ECO:0007669"/>
    <property type="project" value="TreeGrafter"/>
</dbReference>
<feature type="compositionally biased region" description="Basic and acidic residues" evidence="14">
    <location>
        <begin position="1"/>
        <end position="20"/>
    </location>
</feature>
<evidence type="ECO:0000256" key="6">
    <source>
        <dbReference type="ARBA" id="ARBA00022670"/>
    </source>
</evidence>
<evidence type="ECO:0000259" key="15">
    <source>
        <dbReference type="PROSITE" id="PS50802"/>
    </source>
</evidence>
<evidence type="ECO:0000256" key="4">
    <source>
        <dbReference type="ARBA" id="ARBA00012759"/>
    </source>
</evidence>
<organism evidence="16">
    <name type="scientific">Darwinula stevensoni</name>
    <dbReference type="NCBI Taxonomy" id="69355"/>
    <lineage>
        <taxon>Eukaryota</taxon>
        <taxon>Metazoa</taxon>
        <taxon>Ecdysozoa</taxon>
        <taxon>Arthropoda</taxon>
        <taxon>Crustacea</taxon>
        <taxon>Oligostraca</taxon>
        <taxon>Ostracoda</taxon>
        <taxon>Podocopa</taxon>
        <taxon>Podocopida</taxon>
        <taxon>Darwinulocopina</taxon>
        <taxon>Darwinuloidea</taxon>
        <taxon>Darwinulidae</taxon>
        <taxon>Darwinula</taxon>
    </lineage>
</organism>
<sequence>MARKREEKAAKASYQKEQKVKKSLTGSKFDDSFVSVNKQLSPLGLMLREIPGDGNCLFRALGDQLDGHTMNHLTHRRETAEYMKEHRPDFEPFVEDDITFDKHVESLGEPGTYAGNDAIVAFARRHNVIVVIHQLNAPLWKVHGGKKGAKEIHIAYHNGDHYNSVRRIGDHSDSPANVRIGSPTPENDGNDEVNLSGLSEMEKYVMEHTNCMDPINVRQALEDNEYDVEATVDFLNVLYRCRKSFGNVNERGGGSLWGEEGSGRRIFGDEIADDVAGNQGARPKDSSLSAAGNGISKYHQPRVNPIVLFVIHPMGKWVNPDESEVKKTKMPPLSCSSESEPHVTKHIESLSI</sequence>
<feature type="domain" description="OTU" evidence="15">
    <location>
        <begin position="45"/>
        <end position="168"/>
    </location>
</feature>
<evidence type="ECO:0000313" key="17">
    <source>
        <dbReference type="Proteomes" id="UP000677054"/>
    </source>
</evidence>